<comment type="similarity">
    <text evidence="1">Belongs to the P-Pant transferase superfamily. Gsp/Sfp/HetI/AcpT family.</text>
</comment>
<name>A0ABN2P1C6_9ACTN</name>
<dbReference type="Gene3D" id="3.90.470.20">
    <property type="entry name" value="4'-phosphopantetheinyl transferase domain"/>
    <property type="match status" value="1"/>
</dbReference>
<dbReference type="InterPro" id="IPR008278">
    <property type="entry name" value="4-PPantetheinyl_Trfase_dom"/>
</dbReference>
<evidence type="ECO:0000259" key="3">
    <source>
        <dbReference type="Pfam" id="PF01648"/>
    </source>
</evidence>
<dbReference type="PANTHER" id="PTHR12215:SF10">
    <property type="entry name" value="L-AMINOADIPATE-SEMIALDEHYDE DEHYDROGENASE-PHOSPHOPANTETHEINYL TRANSFERASE"/>
    <property type="match status" value="1"/>
</dbReference>
<dbReference type="RefSeq" id="WP_344259727.1">
    <property type="nucleotide sequence ID" value="NZ_BAAAMJ010000010.1"/>
</dbReference>
<feature type="domain" description="4'-phosphopantetheinyl transferase" evidence="3">
    <location>
        <begin position="136"/>
        <end position="207"/>
    </location>
</feature>
<dbReference type="InterPro" id="IPR037143">
    <property type="entry name" value="4-PPantetheinyl_Trfase_dom_sf"/>
</dbReference>
<dbReference type="InterPro" id="IPR050559">
    <property type="entry name" value="P-Pant_transferase_sf"/>
</dbReference>
<evidence type="ECO:0000313" key="4">
    <source>
        <dbReference type="EMBL" id="GAA1906010.1"/>
    </source>
</evidence>
<proteinExistence type="inferred from homology"/>
<protein>
    <recommendedName>
        <fullName evidence="3">4'-phosphopantetheinyl transferase domain-containing protein</fullName>
    </recommendedName>
</protein>
<dbReference type="Proteomes" id="UP001501303">
    <property type="component" value="Unassembled WGS sequence"/>
</dbReference>
<dbReference type="SUPFAM" id="SSF56214">
    <property type="entry name" value="4'-phosphopantetheinyl transferase"/>
    <property type="match status" value="2"/>
</dbReference>
<evidence type="ECO:0000256" key="1">
    <source>
        <dbReference type="ARBA" id="ARBA00010990"/>
    </source>
</evidence>
<dbReference type="EMBL" id="BAAAMJ010000010">
    <property type="protein sequence ID" value="GAA1906010.1"/>
    <property type="molecule type" value="Genomic_DNA"/>
</dbReference>
<evidence type="ECO:0000256" key="2">
    <source>
        <dbReference type="ARBA" id="ARBA00022679"/>
    </source>
</evidence>
<dbReference type="PANTHER" id="PTHR12215">
    <property type="entry name" value="PHOSPHOPANTETHEINE TRANSFERASE"/>
    <property type="match status" value="1"/>
</dbReference>
<reference evidence="4 5" key="1">
    <citation type="journal article" date="2019" name="Int. J. Syst. Evol. Microbiol.">
        <title>The Global Catalogue of Microorganisms (GCM) 10K type strain sequencing project: providing services to taxonomists for standard genome sequencing and annotation.</title>
        <authorList>
            <consortium name="The Broad Institute Genomics Platform"/>
            <consortium name="The Broad Institute Genome Sequencing Center for Infectious Disease"/>
            <person name="Wu L."/>
            <person name="Ma J."/>
        </authorList>
    </citation>
    <scope>NUCLEOTIDE SEQUENCE [LARGE SCALE GENOMIC DNA]</scope>
    <source>
        <strain evidence="4 5">JCM 13581</strain>
    </source>
</reference>
<evidence type="ECO:0000313" key="5">
    <source>
        <dbReference type="Proteomes" id="UP001501303"/>
    </source>
</evidence>
<keyword evidence="2" id="KW-0808">Transferase</keyword>
<comment type="caution">
    <text evidence="4">The sequence shown here is derived from an EMBL/GenBank/DDBJ whole genome shotgun (WGS) entry which is preliminary data.</text>
</comment>
<dbReference type="Pfam" id="PF01648">
    <property type="entry name" value="ACPS"/>
    <property type="match status" value="1"/>
</dbReference>
<gene>
    <name evidence="4" type="ORF">GCM10009716_14960</name>
</gene>
<accession>A0ABN2P1C6</accession>
<sequence>MRTGDTPLPAARRIKETGTGRQAMCADLARTGTALVYTRLSDWPVLLADEPAMCELLGHEAHRWAGLPRTPVRRRFALSRVLLKHALGAVIGAPAARIELAKRPSGSPYARGCDRVEVSLSHTDDVVLVGLSTLGPIGVDVERGDRRMARDALLREICTPAELAALRGLPDGRRATELIRLWTLKEAYSKAVGQGLRFPFHEFGFSPGEPDPWLCGPDGEAAGGGPWLFSTRGIEGEFTAGVAVLATGRDHMPGEGPLELLDLEAAGLLMA</sequence>
<keyword evidence="5" id="KW-1185">Reference proteome</keyword>
<organism evidence="4 5">
    <name type="scientific">Streptomyces sodiiphilus</name>
    <dbReference type="NCBI Taxonomy" id="226217"/>
    <lineage>
        <taxon>Bacteria</taxon>
        <taxon>Bacillati</taxon>
        <taxon>Actinomycetota</taxon>
        <taxon>Actinomycetes</taxon>
        <taxon>Kitasatosporales</taxon>
        <taxon>Streptomycetaceae</taxon>
        <taxon>Streptomyces</taxon>
    </lineage>
</organism>